<protein>
    <recommendedName>
        <fullName evidence="3">N-acetyltransferase domain-containing protein</fullName>
    </recommendedName>
</protein>
<sequence>MALMERLIKARDNGELILIDGGMCVFHLRRDHQLTITEIVSTRKGAGSEMLDKLKKVEGAHSIFAKCPAGWKSNKFYEKQGFELEKTEEQPAKKNQNQGFFSQEEVGKKINCWRLTLVEKKRASLGLV</sequence>
<dbReference type="AlphaFoldDB" id="I5B165"/>
<keyword evidence="2" id="KW-1185">Reference proteome</keyword>
<dbReference type="InterPro" id="IPR016181">
    <property type="entry name" value="Acyl_CoA_acyltransferase"/>
</dbReference>
<evidence type="ECO:0008006" key="3">
    <source>
        <dbReference type="Google" id="ProtNLM"/>
    </source>
</evidence>
<organism evidence="1 2">
    <name type="scientific">Desulfobacter postgatei 2ac9</name>
    <dbReference type="NCBI Taxonomy" id="879212"/>
    <lineage>
        <taxon>Bacteria</taxon>
        <taxon>Pseudomonadati</taxon>
        <taxon>Thermodesulfobacteriota</taxon>
        <taxon>Desulfobacteria</taxon>
        <taxon>Desulfobacterales</taxon>
        <taxon>Desulfobacteraceae</taxon>
        <taxon>Desulfobacter</taxon>
    </lineage>
</organism>
<reference evidence="1 2" key="1">
    <citation type="submission" date="2011-09" db="EMBL/GenBank/DDBJ databases">
        <authorList>
            <consortium name="US DOE Joint Genome Institute (JGI-PGF)"/>
            <person name="Lucas S."/>
            <person name="Han J."/>
            <person name="Lapidus A."/>
            <person name="Cheng J.-F."/>
            <person name="Goodwin L."/>
            <person name="Pitluck S."/>
            <person name="Peters L."/>
            <person name="Land M.L."/>
            <person name="Hauser L."/>
            <person name="Orellana R."/>
            <person name="Lovley D."/>
            <person name="Woyke T.J."/>
        </authorList>
    </citation>
    <scope>NUCLEOTIDE SEQUENCE [LARGE SCALE GENOMIC DNA]</scope>
    <source>
        <strain evidence="1 2">2ac9</strain>
    </source>
</reference>
<dbReference type="Gene3D" id="3.40.630.30">
    <property type="match status" value="1"/>
</dbReference>
<reference evidence="1 2" key="2">
    <citation type="submission" date="2012-02" db="EMBL/GenBank/DDBJ databases">
        <title>Improved High-Quality Draft sequence of Desulfobacter postgatei 2ac9.</title>
        <authorList>
            <consortium name="US DOE Joint Genome Institute"/>
            <person name="Lucas S."/>
            <person name="Han J."/>
            <person name="Lapidus A."/>
            <person name="Cheng J.-F."/>
            <person name="Goodwin L."/>
            <person name="Pitluck S."/>
            <person name="Peters L."/>
            <person name="Ovchinnikova G."/>
            <person name="Held B."/>
            <person name="Detter J.C."/>
            <person name="Han C."/>
            <person name="Tapia R."/>
            <person name="Land M."/>
            <person name="Hauser L."/>
            <person name="Kyrpides N."/>
            <person name="Ivanova N."/>
            <person name="Pagani I."/>
            <person name="Orellana R."/>
            <person name="Lovley D."/>
            <person name="Woyke T."/>
        </authorList>
    </citation>
    <scope>NUCLEOTIDE SEQUENCE [LARGE SCALE GENOMIC DNA]</scope>
    <source>
        <strain evidence="1 2">2ac9</strain>
    </source>
</reference>
<dbReference type="SUPFAM" id="SSF55729">
    <property type="entry name" value="Acyl-CoA N-acyltransferases (Nat)"/>
    <property type="match status" value="1"/>
</dbReference>
<gene>
    <name evidence="1" type="ORF">DespoDRAFT_01268</name>
</gene>
<evidence type="ECO:0000313" key="1">
    <source>
        <dbReference type="EMBL" id="EIM63228.1"/>
    </source>
</evidence>
<accession>I5B165</accession>
<dbReference type="EMBL" id="CM001488">
    <property type="protein sequence ID" value="EIM63228.1"/>
    <property type="molecule type" value="Genomic_DNA"/>
</dbReference>
<dbReference type="HOGENOM" id="CLU_1956064_0_0_7"/>
<dbReference type="Proteomes" id="UP000005778">
    <property type="component" value="Chromosome"/>
</dbReference>
<name>I5B165_9BACT</name>
<proteinExistence type="predicted"/>
<evidence type="ECO:0000313" key="2">
    <source>
        <dbReference type="Proteomes" id="UP000005778"/>
    </source>
</evidence>